<dbReference type="OrthoDB" id="9759607at2"/>
<dbReference type="SUPFAM" id="SSF141868">
    <property type="entry name" value="EAL domain-like"/>
    <property type="match status" value="1"/>
</dbReference>
<dbReference type="RefSeq" id="WP_093855331.1">
    <property type="nucleotide sequence ID" value="NZ_BJVZ01000018.1"/>
</dbReference>
<dbReference type="Pfam" id="PF13185">
    <property type="entry name" value="GAF_2"/>
    <property type="match status" value="1"/>
</dbReference>
<dbReference type="Proteomes" id="UP000199334">
    <property type="component" value="Unassembled WGS sequence"/>
</dbReference>
<dbReference type="InterPro" id="IPR035919">
    <property type="entry name" value="EAL_sf"/>
</dbReference>
<feature type="domain" description="EAL" evidence="1">
    <location>
        <begin position="206"/>
        <end position="458"/>
    </location>
</feature>
<protein>
    <submittedName>
        <fullName evidence="2">EAL domain, c-di-GMP-specific phosphodiesterase class I (Or its enzymatically inactive variant)</fullName>
    </submittedName>
</protein>
<dbReference type="Pfam" id="PF00563">
    <property type="entry name" value="EAL"/>
    <property type="match status" value="1"/>
</dbReference>
<organism evidence="2 3">
    <name type="scientific">Tenuibacillus multivorans</name>
    <dbReference type="NCBI Taxonomy" id="237069"/>
    <lineage>
        <taxon>Bacteria</taxon>
        <taxon>Bacillati</taxon>
        <taxon>Bacillota</taxon>
        <taxon>Bacilli</taxon>
        <taxon>Bacillales</taxon>
        <taxon>Bacillaceae</taxon>
        <taxon>Tenuibacillus</taxon>
    </lineage>
</organism>
<keyword evidence="3" id="KW-1185">Reference proteome</keyword>
<dbReference type="Gene3D" id="3.20.20.450">
    <property type="entry name" value="EAL domain"/>
    <property type="match status" value="1"/>
</dbReference>
<dbReference type="SMART" id="SM00065">
    <property type="entry name" value="GAF"/>
    <property type="match status" value="1"/>
</dbReference>
<dbReference type="Gene3D" id="3.30.450.40">
    <property type="match status" value="1"/>
</dbReference>
<dbReference type="SUPFAM" id="SSF55781">
    <property type="entry name" value="GAF domain-like"/>
    <property type="match status" value="1"/>
</dbReference>
<sequence length="458" mass="52828">MGERKLIKQRVLSPEDFVEGYQFITEYLNEGIPLRDVLKKALKYFEDRFDDSYCTIMLLDREKEEFIDGVAYTLPDEILENFKDKRLFEGMGACSVAAMRKKFVVSKEIGKDPDWKIYHDVVAPYGLKSCWSMPIYLPGTDEVMGTFAIYSKHSHGPVDQEVETLKAYNELIALIISNYMCAETKQVYLDHAFYSELQEDRVAEQATPYVDSVKEGLRNDEFLPYYQPIFKGDGKSLYGVEALARWHRSDKRLVSPVDFIEHAEEQDFVHWLDEVICKKACQDMKALIDETGKNLMLAVNISAVHIKKESFAQRLQTILEETGFPPEFFTIEITETSLMENLEDVAVTFQQLKSLGCKISIDDFGTTYSSLNYLKYLPVDTIKLDKTFIDDVDKSPVDQRICKTIIQLGLDLNLDVVAEGIETEQHLSIIKDFGCEIYQGYYFSKPLTLEDWKTYLMN</sequence>
<dbReference type="STRING" id="237069.SAMN05216498_0823"/>
<dbReference type="InterPro" id="IPR050706">
    <property type="entry name" value="Cyclic-di-GMP_PDE-like"/>
</dbReference>
<reference evidence="2 3" key="1">
    <citation type="submission" date="2016-10" db="EMBL/GenBank/DDBJ databases">
        <authorList>
            <person name="de Groot N.N."/>
        </authorList>
    </citation>
    <scope>NUCLEOTIDE SEQUENCE [LARGE SCALE GENOMIC DNA]</scope>
    <source>
        <strain evidence="2 3">CGMCC 1.3442</strain>
    </source>
</reference>
<dbReference type="SMART" id="SM00052">
    <property type="entry name" value="EAL"/>
    <property type="match status" value="1"/>
</dbReference>
<dbReference type="EMBL" id="FNIG01000001">
    <property type="protein sequence ID" value="SDM86062.1"/>
    <property type="molecule type" value="Genomic_DNA"/>
</dbReference>
<dbReference type="PANTHER" id="PTHR33121:SF70">
    <property type="entry name" value="SIGNALING PROTEIN YKOW"/>
    <property type="match status" value="1"/>
</dbReference>
<dbReference type="AlphaFoldDB" id="A0A1G9WNB8"/>
<name>A0A1G9WNB8_9BACI</name>
<dbReference type="InterPro" id="IPR001633">
    <property type="entry name" value="EAL_dom"/>
</dbReference>
<evidence type="ECO:0000313" key="3">
    <source>
        <dbReference type="Proteomes" id="UP000199334"/>
    </source>
</evidence>
<dbReference type="GO" id="GO:0071111">
    <property type="term" value="F:cyclic-guanylate-specific phosphodiesterase activity"/>
    <property type="evidence" value="ECO:0007669"/>
    <property type="project" value="InterPro"/>
</dbReference>
<dbReference type="InterPro" id="IPR029016">
    <property type="entry name" value="GAF-like_dom_sf"/>
</dbReference>
<dbReference type="InterPro" id="IPR003018">
    <property type="entry name" value="GAF"/>
</dbReference>
<evidence type="ECO:0000259" key="1">
    <source>
        <dbReference type="PROSITE" id="PS50883"/>
    </source>
</evidence>
<proteinExistence type="predicted"/>
<gene>
    <name evidence="2" type="ORF">SAMN05216498_0823</name>
</gene>
<dbReference type="PROSITE" id="PS50883">
    <property type="entry name" value="EAL"/>
    <property type="match status" value="1"/>
</dbReference>
<accession>A0A1G9WNB8</accession>
<dbReference type="PANTHER" id="PTHR33121">
    <property type="entry name" value="CYCLIC DI-GMP PHOSPHODIESTERASE PDEF"/>
    <property type="match status" value="1"/>
</dbReference>
<dbReference type="CDD" id="cd01948">
    <property type="entry name" value="EAL"/>
    <property type="match status" value="1"/>
</dbReference>
<evidence type="ECO:0000313" key="2">
    <source>
        <dbReference type="EMBL" id="SDM86062.1"/>
    </source>
</evidence>